<organism evidence="2 3">
    <name type="scientific">Glycomyces rutgersensis</name>
    <dbReference type="NCBI Taxonomy" id="58115"/>
    <lineage>
        <taxon>Bacteria</taxon>
        <taxon>Bacillati</taxon>
        <taxon>Actinomycetota</taxon>
        <taxon>Actinomycetes</taxon>
        <taxon>Glycomycetales</taxon>
        <taxon>Glycomycetaceae</taxon>
        <taxon>Glycomyces</taxon>
    </lineage>
</organism>
<evidence type="ECO:0000313" key="2">
    <source>
        <dbReference type="EMBL" id="GAA2328449.1"/>
    </source>
</evidence>
<evidence type="ECO:0008006" key="4">
    <source>
        <dbReference type="Google" id="ProtNLM"/>
    </source>
</evidence>
<evidence type="ECO:0000313" key="3">
    <source>
        <dbReference type="Proteomes" id="UP001501584"/>
    </source>
</evidence>
<dbReference type="EMBL" id="BAAASX010000002">
    <property type="protein sequence ID" value="GAA2328449.1"/>
    <property type="molecule type" value="Genomic_DNA"/>
</dbReference>
<proteinExistence type="predicted"/>
<protein>
    <recommendedName>
        <fullName evidence="4">DUF4399 domain-containing protein</fullName>
    </recommendedName>
</protein>
<feature type="region of interest" description="Disordered" evidence="1">
    <location>
        <begin position="23"/>
        <end position="46"/>
    </location>
</feature>
<sequence length="148" mass="14392">MPFALGALFLAACGGGGYGDGGGSGGGSGDGPTVTIETPSDGDTLDTPFKVVVDSSEDLGPTDSGNDHVHLYFDDNDSAYAVIDSGNGEAFEVAADSPALDGIDPGEHTLHVSLRNADHSAAGAEDEVTVTIGDGSGGGSDNGGGGGY</sequence>
<keyword evidence="3" id="KW-1185">Reference proteome</keyword>
<dbReference type="Proteomes" id="UP001501584">
    <property type="component" value="Unassembled WGS sequence"/>
</dbReference>
<accession>A0ABP5SD56</accession>
<reference evidence="3" key="1">
    <citation type="journal article" date="2019" name="Int. J. Syst. Evol. Microbiol.">
        <title>The Global Catalogue of Microorganisms (GCM) 10K type strain sequencing project: providing services to taxonomists for standard genome sequencing and annotation.</title>
        <authorList>
            <consortium name="The Broad Institute Genomics Platform"/>
            <consortium name="The Broad Institute Genome Sequencing Center for Infectious Disease"/>
            <person name="Wu L."/>
            <person name="Ma J."/>
        </authorList>
    </citation>
    <scope>NUCLEOTIDE SEQUENCE [LARGE SCALE GENOMIC DNA]</scope>
    <source>
        <strain evidence="3">JCM 6238</strain>
    </source>
</reference>
<evidence type="ECO:0000256" key="1">
    <source>
        <dbReference type="SAM" id="MobiDB-lite"/>
    </source>
</evidence>
<comment type="caution">
    <text evidence="2">The sequence shown here is derived from an EMBL/GenBank/DDBJ whole genome shotgun (WGS) entry which is preliminary data.</text>
</comment>
<gene>
    <name evidence="2" type="ORF">GCM10010403_19690</name>
</gene>
<name>A0ABP5SD56_9ACTN</name>
<dbReference type="InterPro" id="IPR013783">
    <property type="entry name" value="Ig-like_fold"/>
</dbReference>
<dbReference type="Gene3D" id="2.60.40.10">
    <property type="entry name" value="Immunoglobulins"/>
    <property type="match status" value="1"/>
</dbReference>